<proteinExistence type="predicted"/>
<dbReference type="InterPro" id="IPR053209">
    <property type="entry name" value="Gramillin-biosynth_MTr"/>
</dbReference>
<reference evidence="2 3" key="1">
    <citation type="submission" date="2023-01" db="EMBL/GenBank/DDBJ databases">
        <title>Analysis of 21 Apiospora genomes using comparative genomics revels a genus with tremendous synthesis potential of carbohydrate active enzymes and secondary metabolites.</title>
        <authorList>
            <person name="Sorensen T."/>
        </authorList>
    </citation>
    <scope>NUCLEOTIDE SEQUENCE [LARGE SCALE GENOMIC DNA]</scope>
    <source>
        <strain evidence="2 3">CBS 83171</strain>
    </source>
</reference>
<dbReference type="PANTHER" id="PTHR47643:SF2">
    <property type="entry name" value="TPR DOMAIN PROTEIN (AFU_ORTHOLOGUE AFUA_5G12710)"/>
    <property type="match status" value="1"/>
</dbReference>
<dbReference type="PROSITE" id="PS50280">
    <property type="entry name" value="SET"/>
    <property type="match status" value="1"/>
</dbReference>
<dbReference type="SMART" id="SM00317">
    <property type="entry name" value="SET"/>
    <property type="match status" value="1"/>
</dbReference>
<dbReference type="InterPro" id="IPR001214">
    <property type="entry name" value="SET_dom"/>
</dbReference>
<dbReference type="Proteomes" id="UP001446871">
    <property type="component" value="Unassembled WGS sequence"/>
</dbReference>
<feature type="domain" description="SET" evidence="1">
    <location>
        <begin position="248"/>
        <end position="445"/>
    </location>
</feature>
<dbReference type="PANTHER" id="PTHR47643">
    <property type="entry name" value="TPR DOMAIN PROTEIN (AFU_ORTHOLOGUE AFUA_5G12710)"/>
    <property type="match status" value="1"/>
</dbReference>
<dbReference type="InterPro" id="IPR046341">
    <property type="entry name" value="SET_dom_sf"/>
</dbReference>
<comment type="caution">
    <text evidence="2">The sequence shown here is derived from an EMBL/GenBank/DDBJ whole genome shotgun (WGS) entry which is preliminary data.</text>
</comment>
<protein>
    <recommendedName>
        <fullName evidence="1">SET domain-containing protein</fullName>
    </recommendedName>
</protein>
<evidence type="ECO:0000259" key="1">
    <source>
        <dbReference type="PROSITE" id="PS50280"/>
    </source>
</evidence>
<dbReference type="Gene3D" id="2.170.270.10">
    <property type="entry name" value="SET domain"/>
    <property type="match status" value="1"/>
</dbReference>
<evidence type="ECO:0000313" key="3">
    <source>
        <dbReference type="Proteomes" id="UP001446871"/>
    </source>
</evidence>
<dbReference type="Pfam" id="PF00856">
    <property type="entry name" value="SET"/>
    <property type="match status" value="1"/>
</dbReference>
<dbReference type="EMBL" id="JAQQWM010000004">
    <property type="protein sequence ID" value="KAK8067625.1"/>
    <property type="molecule type" value="Genomic_DNA"/>
</dbReference>
<keyword evidence="3" id="KW-1185">Reference proteome</keyword>
<gene>
    <name evidence="2" type="ORF">PG996_006737</name>
</gene>
<dbReference type="SUPFAM" id="SSF82199">
    <property type="entry name" value="SET domain"/>
    <property type="match status" value="1"/>
</dbReference>
<organism evidence="2 3">
    <name type="scientific">Apiospora saccharicola</name>
    <dbReference type="NCBI Taxonomy" id="335842"/>
    <lineage>
        <taxon>Eukaryota</taxon>
        <taxon>Fungi</taxon>
        <taxon>Dikarya</taxon>
        <taxon>Ascomycota</taxon>
        <taxon>Pezizomycotina</taxon>
        <taxon>Sordariomycetes</taxon>
        <taxon>Xylariomycetidae</taxon>
        <taxon>Amphisphaeriales</taxon>
        <taxon>Apiosporaceae</taxon>
        <taxon>Apiospora</taxon>
    </lineage>
</organism>
<accession>A0ABR1VBK1</accession>
<dbReference type="CDD" id="cd20071">
    <property type="entry name" value="SET_SMYD"/>
    <property type="match status" value="1"/>
</dbReference>
<evidence type="ECO:0000313" key="2">
    <source>
        <dbReference type="EMBL" id="KAK8067625.1"/>
    </source>
</evidence>
<name>A0ABR1VBK1_9PEZI</name>
<sequence>MDMLGCFHKGPYEPNPWKPHIYHCGTVRPYSEVAEHFTELYKKWQEKQESGDYVYCIKLELFYPPCILPACDLESITISQMKWDTRHHGRKILLRINRFFERDDEVCAVVKDEDENAVVMVLWYSPNGSQGPAGGPLKQGQAFILKEPLFSDLGNGYWAHQRPYFLRVEHITDLVWLDMAGSQVPKTWRDCFFSMHEVPLPPPPLALEQLTTISRHLKESILGDYDFPSMYQEANAIPPLIDSATFSKPVVTRQSLPERGFGLFTKHPVSAGDLLLCEKALGYVWSDTTSADRYNRPGTLFFRDDPRGLQGGQSRLLVQLIQKLRLNPEIQSDFQQLYRGRYEGVPELLIDGQPVVDTFHVANVIRYNGMGTPGVSSLRSFHEQPRIRGFPTSLIGYSPCGLWPLAARANHSCLANCRRSFVGDMVILRATQNLAAGTELFFNYQTGFGGIPIYGPYAQLKLMGCWGFKCHCALCSTLTGPQPEPLLKKPWEMLRKLIDQVKHDPSFAKRDGGSQARSLLRELEALPELSELRGRPSTQLVPNLELAQFYMELSIAYRSHEQFPESVSNALQFLRLLGFKFKANTAGSQAVSTTAPFTITAWGVPTDDALQAFVLLVKLYGENHPDQLPAMKEYARVLYSMVMGQAATAFQMDSWFKHLGRS</sequence>